<feature type="transmembrane region" description="Helical" evidence="6">
    <location>
        <begin position="136"/>
        <end position="156"/>
    </location>
</feature>
<feature type="transmembrane region" description="Helical" evidence="6">
    <location>
        <begin position="50"/>
        <end position="67"/>
    </location>
</feature>
<keyword evidence="9" id="KW-1185">Reference proteome</keyword>
<dbReference type="PANTHER" id="PTHR32322">
    <property type="entry name" value="INNER MEMBRANE TRANSPORTER"/>
    <property type="match status" value="1"/>
</dbReference>
<feature type="transmembrane region" description="Helical" evidence="6">
    <location>
        <begin position="287"/>
        <end position="306"/>
    </location>
</feature>
<feature type="transmembrane region" description="Helical" evidence="6">
    <location>
        <begin position="20"/>
        <end position="38"/>
    </location>
</feature>
<evidence type="ECO:0000256" key="5">
    <source>
        <dbReference type="ARBA" id="ARBA00023136"/>
    </source>
</evidence>
<organism evidence="8 9">
    <name type="scientific">Panacagrimonas perspica</name>
    <dbReference type="NCBI Taxonomy" id="381431"/>
    <lineage>
        <taxon>Bacteria</taxon>
        <taxon>Pseudomonadati</taxon>
        <taxon>Pseudomonadota</taxon>
        <taxon>Gammaproteobacteria</taxon>
        <taxon>Nevskiales</taxon>
        <taxon>Nevskiaceae</taxon>
        <taxon>Panacagrimonas</taxon>
    </lineage>
</organism>
<dbReference type="RefSeq" id="WP_133881933.1">
    <property type="nucleotide sequence ID" value="NZ_MWIN01000029.1"/>
</dbReference>
<dbReference type="GO" id="GO:0016020">
    <property type="term" value="C:membrane"/>
    <property type="evidence" value="ECO:0007669"/>
    <property type="project" value="UniProtKB-SubCell"/>
</dbReference>
<accession>A0A4R7P3N5</accession>
<feature type="transmembrane region" description="Helical" evidence="6">
    <location>
        <begin position="231"/>
        <end position="250"/>
    </location>
</feature>
<protein>
    <submittedName>
        <fullName evidence="8">EamA-like transporter family protein</fullName>
    </submittedName>
</protein>
<evidence type="ECO:0000256" key="3">
    <source>
        <dbReference type="ARBA" id="ARBA00022692"/>
    </source>
</evidence>
<sequence length="314" mass="32674">MSPQPASASASGKGLETGYLLAAVTILIWAGFVVVSRIAGKSTLTPFDVAALRIGTAALVLSPWWVPRLLNPALRQLRWYQSALFAALAGVAYPLVCYEGFVHAPASHGAVLISGTMPFFTTIFAFVLLGERAARVRLLGLSLIAAGVAAMFAANFTGAASAASSGSVLFGDLMFVCASALWSLFGTLLKFWKVRAFTVTLGVVAFSAMFYLPIYALALPKNLLQTPMEQVVLQAVFQGVIVVCVAMWTYAKAAELIGPSKLAVLTSLVPATATLMAIPILGESLSAAAAIGVALTSIGALMGAMARTPEPRGS</sequence>
<evidence type="ECO:0000313" key="9">
    <source>
        <dbReference type="Proteomes" id="UP000295341"/>
    </source>
</evidence>
<feature type="domain" description="EamA" evidence="7">
    <location>
        <begin position="17"/>
        <end position="151"/>
    </location>
</feature>
<keyword evidence="3 6" id="KW-0812">Transmembrane</keyword>
<dbReference type="OrthoDB" id="8162550at2"/>
<keyword evidence="4 6" id="KW-1133">Transmembrane helix</keyword>
<reference evidence="8 9" key="1">
    <citation type="submission" date="2019-03" db="EMBL/GenBank/DDBJ databases">
        <title>Genomic Encyclopedia of Type Strains, Phase IV (KMG-IV): sequencing the most valuable type-strain genomes for metagenomic binning, comparative biology and taxonomic classification.</title>
        <authorList>
            <person name="Goeker M."/>
        </authorList>
    </citation>
    <scope>NUCLEOTIDE SEQUENCE [LARGE SCALE GENOMIC DNA]</scope>
    <source>
        <strain evidence="8 9">DSM 26377</strain>
    </source>
</reference>
<gene>
    <name evidence="8" type="ORF">DFR24_2752</name>
</gene>
<feature type="transmembrane region" description="Helical" evidence="6">
    <location>
        <begin position="79"/>
        <end position="96"/>
    </location>
</feature>
<evidence type="ECO:0000256" key="2">
    <source>
        <dbReference type="ARBA" id="ARBA00007362"/>
    </source>
</evidence>
<dbReference type="InterPro" id="IPR000620">
    <property type="entry name" value="EamA_dom"/>
</dbReference>
<dbReference type="SUPFAM" id="SSF103481">
    <property type="entry name" value="Multidrug resistance efflux transporter EmrE"/>
    <property type="match status" value="2"/>
</dbReference>
<dbReference type="AlphaFoldDB" id="A0A4R7P3N5"/>
<proteinExistence type="inferred from homology"/>
<feature type="transmembrane region" description="Helical" evidence="6">
    <location>
        <begin position="196"/>
        <end position="219"/>
    </location>
</feature>
<dbReference type="InterPro" id="IPR037185">
    <property type="entry name" value="EmrE-like"/>
</dbReference>
<evidence type="ECO:0000259" key="7">
    <source>
        <dbReference type="Pfam" id="PF00892"/>
    </source>
</evidence>
<keyword evidence="5 6" id="KW-0472">Membrane</keyword>
<dbReference type="InterPro" id="IPR050638">
    <property type="entry name" value="AA-Vitamin_Transporters"/>
</dbReference>
<comment type="caution">
    <text evidence="8">The sequence shown here is derived from an EMBL/GenBank/DDBJ whole genome shotgun (WGS) entry which is preliminary data.</text>
</comment>
<name>A0A4R7P3N5_9GAMM</name>
<comment type="similarity">
    <text evidence="2">Belongs to the EamA transporter family.</text>
</comment>
<evidence type="ECO:0000256" key="4">
    <source>
        <dbReference type="ARBA" id="ARBA00022989"/>
    </source>
</evidence>
<feature type="domain" description="EamA" evidence="7">
    <location>
        <begin position="170"/>
        <end position="302"/>
    </location>
</feature>
<feature type="transmembrane region" description="Helical" evidence="6">
    <location>
        <begin position="108"/>
        <end position="129"/>
    </location>
</feature>
<feature type="transmembrane region" description="Helical" evidence="6">
    <location>
        <begin position="262"/>
        <end position="281"/>
    </location>
</feature>
<dbReference type="EMBL" id="SOBT01000009">
    <property type="protein sequence ID" value="TDU28383.1"/>
    <property type="molecule type" value="Genomic_DNA"/>
</dbReference>
<evidence type="ECO:0000256" key="1">
    <source>
        <dbReference type="ARBA" id="ARBA00004141"/>
    </source>
</evidence>
<dbReference type="Proteomes" id="UP000295341">
    <property type="component" value="Unassembled WGS sequence"/>
</dbReference>
<dbReference type="PANTHER" id="PTHR32322:SF2">
    <property type="entry name" value="EAMA DOMAIN-CONTAINING PROTEIN"/>
    <property type="match status" value="1"/>
</dbReference>
<evidence type="ECO:0000313" key="8">
    <source>
        <dbReference type="EMBL" id="TDU28383.1"/>
    </source>
</evidence>
<feature type="transmembrane region" description="Helical" evidence="6">
    <location>
        <begin position="168"/>
        <end position="189"/>
    </location>
</feature>
<evidence type="ECO:0000256" key="6">
    <source>
        <dbReference type="SAM" id="Phobius"/>
    </source>
</evidence>
<comment type="subcellular location">
    <subcellularLocation>
        <location evidence="1">Membrane</location>
        <topology evidence="1">Multi-pass membrane protein</topology>
    </subcellularLocation>
</comment>
<dbReference type="Pfam" id="PF00892">
    <property type="entry name" value="EamA"/>
    <property type="match status" value="2"/>
</dbReference>